<keyword evidence="2" id="KW-1185">Reference proteome</keyword>
<dbReference type="Proteomes" id="UP000295783">
    <property type="component" value="Unassembled WGS sequence"/>
</dbReference>
<name>A0A4R6WII6_9PROT</name>
<evidence type="ECO:0000313" key="2">
    <source>
        <dbReference type="Proteomes" id="UP000295783"/>
    </source>
</evidence>
<sequence length="186" mass="20215">MNDRADPPMSAAELRFCDTIREKDRRLRLFLANSDFPASDNARDWLAYLIGIKSALGNINNDLGFVATLLIKQYLEQRFGIVNFDAAGKAQGASGVDIEAVSADGLSIVGELKTTKPYQPGFGAAQRTQIIKDLTRLAAYKADYRFMFVVDEDAFAALCRPSLSGRAPGVEVVDLVTGKSFVCPGT</sequence>
<protein>
    <recommendedName>
        <fullName evidence="3">Restriction endonuclease</fullName>
    </recommendedName>
</protein>
<organism evidence="1 2">
    <name type="scientific">Dongia mobilis</name>
    <dbReference type="NCBI Taxonomy" id="578943"/>
    <lineage>
        <taxon>Bacteria</taxon>
        <taxon>Pseudomonadati</taxon>
        <taxon>Pseudomonadota</taxon>
        <taxon>Alphaproteobacteria</taxon>
        <taxon>Rhodospirillales</taxon>
        <taxon>Dongiaceae</taxon>
        <taxon>Dongia</taxon>
    </lineage>
</organism>
<dbReference type="AlphaFoldDB" id="A0A4R6WII6"/>
<dbReference type="EMBL" id="SNYW01000013">
    <property type="protein sequence ID" value="TDQ78439.1"/>
    <property type="molecule type" value="Genomic_DNA"/>
</dbReference>
<evidence type="ECO:0000313" key="1">
    <source>
        <dbReference type="EMBL" id="TDQ78439.1"/>
    </source>
</evidence>
<comment type="caution">
    <text evidence="1">The sequence shown here is derived from an EMBL/GenBank/DDBJ whole genome shotgun (WGS) entry which is preliminary data.</text>
</comment>
<proteinExistence type="predicted"/>
<gene>
    <name evidence="1" type="ORF">A8950_3488</name>
</gene>
<evidence type="ECO:0008006" key="3">
    <source>
        <dbReference type="Google" id="ProtNLM"/>
    </source>
</evidence>
<reference evidence="1 2" key="1">
    <citation type="submission" date="2019-03" db="EMBL/GenBank/DDBJ databases">
        <title>Genomic Encyclopedia of Type Strains, Phase III (KMG-III): the genomes of soil and plant-associated and newly described type strains.</title>
        <authorList>
            <person name="Whitman W."/>
        </authorList>
    </citation>
    <scope>NUCLEOTIDE SEQUENCE [LARGE SCALE GENOMIC DNA]</scope>
    <source>
        <strain evidence="1 2">CGMCC 1.7660</strain>
    </source>
</reference>
<accession>A0A4R6WII6</accession>